<dbReference type="InterPro" id="IPR025937">
    <property type="entry name" value="PDGLE_dom"/>
</dbReference>
<comment type="subcellular location">
    <subcellularLocation>
        <location evidence="1">Cell membrane</location>
    </subcellularLocation>
</comment>
<proteinExistence type="predicted"/>
<evidence type="ECO:0000256" key="1">
    <source>
        <dbReference type="ARBA" id="ARBA00004236"/>
    </source>
</evidence>
<feature type="domain" description="PDGLE" evidence="7">
    <location>
        <begin position="4"/>
        <end position="89"/>
    </location>
</feature>
<dbReference type="Pfam" id="PF13190">
    <property type="entry name" value="PDGLE"/>
    <property type="match status" value="1"/>
</dbReference>
<dbReference type="GO" id="GO:0005886">
    <property type="term" value="C:plasma membrane"/>
    <property type="evidence" value="ECO:0007669"/>
    <property type="project" value="UniProtKB-SubCell"/>
</dbReference>
<evidence type="ECO:0000313" key="8">
    <source>
        <dbReference type="EMBL" id="GAI42200.1"/>
    </source>
</evidence>
<dbReference type="AlphaFoldDB" id="X1PSX1"/>
<sequence>MKTKWWLIALLVCLAVASLSPLASSSPDGLERVAEDKGFIDTGQKAPFQVIADYVFPGIANETLATILAGLIGTFVLFGVAYGVAWLLTLRRRELAK</sequence>
<feature type="transmembrane region" description="Helical" evidence="6">
    <location>
        <begin position="64"/>
        <end position="88"/>
    </location>
</feature>
<keyword evidence="5 6" id="KW-0472">Membrane</keyword>
<name>X1PSX1_9ZZZZ</name>
<evidence type="ECO:0000259" key="7">
    <source>
        <dbReference type="Pfam" id="PF13190"/>
    </source>
</evidence>
<reference evidence="8" key="1">
    <citation type="journal article" date="2014" name="Front. Microbiol.">
        <title>High frequency of phylogenetically diverse reductive dehalogenase-homologous genes in deep subseafloor sedimentary metagenomes.</title>
        <authorList>
            <person name="Kawai M."/>
            <person name="Futagami T."/>
            <person name="Toyoda A."/>
            <person name="Takaki Y."/>
            <person name="Nishi S."/>
            <person name="Hori S."/>
            <person name="Arai W."/>
            <person name="Tsubouchi T."/>
            <person name="Morono Y."/>
            <person name="Uchiyama I."/>
            <person name="Ito T."/>
            <person name="Fujiyama A."/>
            <person name="Inagaki F."/>
            <person name="Takami H."/>
        </authorList>
    </citation>
    <scope>NUCLEOTIDE SEQUENCE</scope>
    <source>
        <strain evidence="8">Expedition CK06-06</strain>
    </source>
</reference>
<keyword evidence="3 6" id="KW-0812">Transmembrane</keyword>
<organism evidence="8">
    <name type="scientific">marine sediment metagenome</name>
    <dbReference type="NCBI Taxonomy" id="412755"/>
    <lineage>
        <taxon>unclassified sequences</taxon>
        <taxon>metagenomes</taxon>
        <taxon>ecological metagenomes</taxon>
    </lineage>
</organism>
<keyword evidence="2" id="KW-1003">Cell membrane</keyword>
<evidence type="ECO:0000256" key="6">
    <source>
        <dbReference type="SAM" id="Phobius"/>
    </source>
</evidence>
<comment type="caution">
    <text evidence="8">The sequence shown here is derived from an EMBL/GenBank/DDBJ whole genome shotgun (WGS) entry which is preliminary data.</text>
</comment>
<dbReference type="EMBL" id="BARV01030510">
    <property type="protein sequence ID" value="GAI42200.1"/>
    <property type="molecule type" value="Genomic_DNA"/>
</dbReference>
<evidence type="ECO:0000256" key="4">
    <source>
        <dbReference type="ARBA" id="ARBA00022989"/>
    </source>
</evidence>
<evidence type="ECO:0000256" key="5">
    <source>
        <dbReference type="ARBA" id="ARBA00023136"/>
    </source>
</evidence>
<evidence type="ECO:0000256" key="3">
    <source>
        <dbReference type="ARBA" id="ARBA00022692"/>
    </source>
</evidence>
<keyword evidence="4 6" id="KW-1133">Transmembrane helix</keyword>
<gene>
    <name evidence="8" type="ORF">S06H3_48458</name>
</gene>
<accession>X1PSX1</accession>
<protein>
    <recommendedName>
        <fullName evidence="7">PDGLE domain-containing protein</fullName>
    </recommendedName>
</protein>
<evidence type="ECO:0000256" key="2">
    <source>
        <dbReference type="ARBA" id="ARBA00022475"/>
    </source>
</evidence>